<gene>
    <name evidence="1" type="ORF">Pyn_24810</name>
</gene>
<sequence length="104" mass="11742">MNTITPTAAQFPSPIPITILASFLGNSRAIEKLRTLFDKVERHRFERSEVVGSVHEQVFIFGTVRIVRIDNSTGMHVIEDEVSELRDGRRHSIPGGFGSERRSH</sequence>
<protein>
    <submittedName>
        <fullName evidence="1">Uncharacterized protein</fullName>
    </submittedName>
</protein>
<comment type="caution">
    <text evidence="1">The sequence shown here is derived from an EMBL/GenBank/DDBJ whole genome shotgun (WGS) entry which is preliminary data.</text>
</comment>
<reference evidence="1 2" key="1">
    <citation type="submission" date="2018-02" db="EMBL/GenBank/DDBJ databases">
        <title>Draft genome of wild Prunus yedoensis var. nudiflora.</title>
        <authorList>
            <person name="Baek S."/>
            <person name="Kim J.-H."/>
            <person name="Choi K."/>
            <person name="Kim G.-B."/>
            <person name="Cho A."/>
            <person name="Jang H."/>
            <person name="Shin C.-H."/>
            <person name="Yu H.-J."/>
            <person name="Mun J.-H."/>
        </authorList>
    </citation>
    <scope>NUCLEOTIDE SEQUENCE [LARGE SCALE GENOMIC DNA]</scope>
    <source>
        <strain evidence="2">cv. Jeju island</strain>
        <tissue evidence="1">Leaf</tissue>
    </source>
</reference>
<proteinExistence type="predicted"/>
<evidence type="ECO:0000313" key="2">
    <source>
        <dbReference type="Proteomes" id="UP000250321"/>
    </source>
</evidence>
<dbReference type="Proteomes" id="UP000250321">
    <property type="component" value="Unassembled WGS sequence"/>
</dbReference>
<evidence type="ECO:0000313" key="1">
    <source>
        <dbReference type="EMBL" id="PQQ04224.1"/>
    </source>
</evidence>
<keyword evidence="2" id="KW-1185">Reference proteome</keyword>
<organism evidence="1 2">
    <name type="scientific">Prunus yedoensis var. nudiflora</name>
    <dbReference type="NCBI Taxonomy" id="2094558"/>
    <lineage>
        <taxon>Eukaryota</taxon>
        <taxon>Viridiplantae</taxon>
        <taxon>Streptophyta</taxon>
        <taxon>Embryophyta</taxon>
        <taxon>Tracheophyta</taxon>
        <taxon>Spermatophyta</taxon>
        <taxon>Magnoliopsida</taxon>
        <taxon>eudicotyledons</taxon>
        <taxon>Gunneridae</taxon>
        <taxon>Pentapetalae</taxon>
        <taxon>rosids</taxon>
        <taxon>fabids</taxon>
        <taxon>Rosales</taxon>
        <taxon>Rosaceae</taxon>
        <taxon>Amygdaloideae</taxon>
        <taxon>Amygdaleae</taxon>
        <taxon>Prunus</taxon>
    </lineage>
</organism>
<dbReference type="AlphaFoldDB" id="A0A314YIP3"/>
<accession>A0A314YIP3</accession>
<name>A0A314YIP3_PRUYE</name>
<dbReference type="EMBL" id="PJQY01001258">
    <property type="protein sequence ID" value="PQQ04224.1"/>
    <property type="molecule type" value="Genomic_DNA"/>
</dbReference>